<dbReference type="RefSeq" id="WP_184017884.1">
    <property type="nucleotide sequence ID" value="NZ_JACHFD010000007.1"/>
</dbReference>
<dbReference type="Proteomes" id="UP000557717">
    <property type="component" value="Unassembled WGS sequence"/>
</dbReference>
<dbReference type="Pfam" id="PF09825">
    <property type="entry name" value="BPL_N"/>
    <property type="match status" value="1"/>
</dbReference>
<organism evidence="8 9">
    <name type="scientific">Haloferula luteola</name>
    <dbReference type="NCBI Taxonomy" id="595692"/>
    <lineage>
        <taxon>Bacteria</taxon>
        <taxon>Pseudomonadati</taxon>
        <taxon>Verrucomicrobiota</taxon>
        <taxon>Verrucomicrobiia</taxon>
        <taxon>Verrucomicrobiales</taxon>
        <taxon>Verrucomicrobiaceae</taxon>
        <taxon>Haloferula</taxon>
    </lineage>
</organism>
<keyword evidence="5" id="KW-0732">Signal</keyword>
<dbReference type="Gene3D" id="3.40.630.10">
    <property type="entry name" value="Zn peptidases"/>
    <property type="match status" value="1"/>
</dbReference>
<dbReference type="GO" id="GO:0046872">
    <property type="term" value="F:metal ion binding"/>
    <property type="evidence" value="ECO:0007669"/>
    <property type="project" value="UniProtKB-KW"/>
</dbReference>
<feature type="domain" description="Biotin-protein ligase N-terminal" evidence="6">
    <location>
        <begin position="309"/>
        <end position="479"/>
    </location>
</feature>
<dbReference type="InterPro" id="IPR053138">
    <property type="entry name" value="N-alpha-Ac-DABA_deacetylase"/>
</dbReference>
<dbReference type="PANTHER" id="PTHR37326">
    <property type="entry name" value="BLL3975 PROTEIN"/>
    <property type="match status" value="1"/>
</dbReference>
<dbReference type="PROSITE" id="PS51257">
    <property type="entry name" value="PROKAR_LIPOPROTEIN"/>
    <property type="match status" value="1"/>
</dbReference>
<keyword evidence="8" id="KW-0315">Glutamine amidotransferase</keyword>
<dbReference type="Gene3D" id="3.40.50.880">
    <property type="match status" value="1"/>
</dbReference>
<evidence type="ECO:0000313" key="8">
    <source>
        <dbReference type="EMBL" id="MBB5351586.1"/>
    </source>
</evidence>
<feature type="signal peptide" evidence="5">
    <location>
        <begin position="1"/>
        <end position="19"/>
    </location>
</feature>
<keyword evidence="2" id="KW-0479">Metal-binding</keyword>
<dbReference type="InterPro" id="IPR019197">
    <property type="entry name" value="Biotin-prot_ligase_N"/>
</dbReference>
<accession>A0A840V3G5</accession>
<feature type="domain" description="Succinylglutamate desuccinylase/Aspartoacylase catalytic" evidence="7">
    <location>
        <begin position="47"/>
        <end position="145"/>
    </location>
</feature>
<comment type="caution">
    <text evidence="8">The sequence shown here is derived from an EMBL/GenBank/DDBJ whole genome shotgun (WGS) entry which is preliminary data.</text>
</comment>
<dbReference type="InterPro" id="IPR029062">
    <property type="entry name" value="Class_I_gatase-like"/>
</dbReference>
<reference evidence="8 9" key="1">
    <citation type="submission" date="2020-08" db="EMBL/GenBank/DDBJ databases">
        <title>Genomic Encyclopedia of Type Strains, Phase IV (KMG-IV): sequencing the most valuable type-strain genomes for metagenomic binning, comparative biology and taxonomic classification.</title>
        <authorList>
            <person name="Goeker M."/>
        </authorList>
    </citation>
    <scope>NUCLEOTIDE SEQUENCE [LARGE SCALE GENOMIC DNA]</scope>
    <source>
        <strain evidence="8 9">YC6886</strain>
    </source>
</reference>
<dbReference type="Pfam" id="PF24827">
    <property type="entry name" value="AstE_AspA_cat"/>
    <property type="match status" value="1"/>
</dbReference>
<evidence type="ECO:0000256" key="2">
    <source>
        <dbReference type="ARBA" id="ARBA00022723"/>
    </source>
</evidence>
<evidence type="ECO:0000256" key="4">
    <source>
        <dbReference type="ARBA" id="ARBA00022833"/>
    </source>
</evidence>
<evidence type="ECO:0000313" key="9">
    <source>
        <dbReference type="Proteomes" id="UP000557717"/>
    </source>
</evidence>
<proteinExistence type="predicted"/>
<evidence type="ECO:0000259" key="7">
    <source>
        <dbReference type="Pfam" id="PF24827"/>
    </source>
</evidence>
<evidence type="ECO:0000256" key="3">
    <source>
        <dbReference type="ARBA" id="ARBA00022801"/>
    </source>
</evidence>
<dbReference type="GO" id="GO:0016788">
    <property type="term" value="F:hydrolase activity, acting on ester bonds"/>
    <property type="evidence" value="ECO:0007669"/>
    <property type="project" value="InterPro"/>
</dbReference>
<gene>
    <name evidence="8" type="ORF">HNR46_001823</name>
</gene>
<dbReference type="InterPro" id="IPR055438">
    <property type="entry name" value="AstE_AspA_cat"/>
</dbReference>
<keyword evidence="9" id="KW-1185">Reference proteome</keyword>
<dbReference type="EMBL" id="JACHFD010000007">
    <property type="protein sequence ID" value="MBB5351586.1"/>
    <property type="molecule type" value="Genomic_DNA"/>
</dbReference>
<dbReference type="SUPFAM" id="SSF53187">
    <property type="entry name" value="Zn-dependent exopeptidases"/>
    <property type="match status" value="1"/>
</dbReference>
<evidence type="ECO:0000256" key="5">
    <source>
        <dbReference type="SAM" id="SignalP"/>
    </source>
</evidence>
<dbReference type="GO" id="GO:0016740">
    <property type="term" value="F:transferase activity"/>
    <property type="evidence" value="ECO:0007669"/>
    <property type="project" value="UniProtKB-KW"/>
</dbReference>
<sequence>MWRWLMLVGILAVTGGSCGAEEGTAAGILSRGTSAATPWFVVEGKEPGPLVVISGGVHGDEPAGARAAEQVRHWKIQKGRLLVLPRANVTALAAGKRKIPGENRDLNRSFPKAGEQGMAEGTIAESIWEWLQAQRPDWVIDLHEGYDFHGRQPASVGSSIIEAGGSEVEAMVPLMLEAVNAEIVDPQRKFQHLHPPVNGSLARAAAAHLGCHAMILETTTRDQALSLRVRQHRTMLKVLLEELGMLATDAPDYPRPREGAFAVALFDDAGASGSGPQQVEATLSKVQGAEVWRVGGDDVRDGALAGFDLVVFPGGSASRQAEALGEGGREKVRTFVREGGGYAGICAGAYLAATNYSWSLGISNHRTFCEMREVPGQGEKSMWYRGPSSTVEMELTEEGRKMMGNISGELGVRYHNGPIMSPAGESDLPEFRVLARFRSEVSHYAVQEGTMEGTPAILATECGRGRVVCISPHPESTPEWRPMMARSLSWAGRQDG</sequence>
<name>A0A840V3G5_9BACT</name>
<dbReference type="SUPFAM" id="SSF52317">
    <property type="entry name" value="Class I glutamine amidotransferase-like"/>
    <property type="match status" value="1"/>
</dbReference>
<evidence type="ECO:0000256" key="1">
    <source>
        <dbReference type="ARBA" id="ARBA00001947"/>
    </source>
</evidence>
<dbReference type="PANTHER" id="PTHR37326:SF1">
    <property type="entry name" value="BLL3975 PROTEIN"/>
    <property type="match status" value="1"/>
</dbReference>
<feature type="chain" id="PRO_5032352991" evidence="5">
    <location>
        <begin position="20"/>
        <end position="496"/>
    </location>
</feature>
<keyword evidence="8" id="KW-0808">Transferase</keyword>
<dbReference type="AlphaFoldDB" id="A0A840V3G5"/>
<keyword evidence="3" id="KW-0378">Hydrolase</keyword>
<comment type="cofactor">
    <cofactor evidence="1">
        <name>Zn(2+)</name>
        <dbReference type="ChEBI" id="CHEBI:29105"/>
    </cofactor>
</comment>
<keyword evidence="4" id="KW-0862">Zinc</keyword>
<protein>
    <submittedName>
        <fullName evidence="8">Putative deacylase/glutamine amidotransferase-like uncharacterized protein</fullName>
    </submittedName>
</protein>
<evidence type="ECO:0000259" key="6">
    <source>
        <dbReference type="Pfam" id="PF09825"/>
    </source>
</evidence>